<dbReference type="GO" id="GO:0016887">
    <property type="term" value="F:ATP hydrolysis activity"/>
    <property type="evidence" value="ECO:0007669"/>
    <property type="project" value="InterPro"/>
</dbReference>
<feature type="transmembrane region" description="Helical" evidence="7">
    <location>
        <begin position="255"/>
        <end position="275"/>
    </location>
</feature>
<evidence type="ECO:0000256" key="7">
    <source>
        <dbReference type="RuleBase" id="RU363032"/>
    </source>
</evidence>
<evidence type="ECO:0000256" key="5">
    <source>
        <dbReference type="ARBA" id="ARBA00022989"/>
    </source>
</evidence>
<organism evidence="10 11">
    <name type="scientific">Propionibacterium acidifaciens F0233</name>
    <dbReference type="NCBI Taxonomy" id="553198"/>
    <lineage>
        <taxon>Bacteria</taxon>
        <taxon>Bacillati</taxon>
        <taxon>Actinomycetota</taxon>
        <taxon>Actinomycetes</taxon>
        <taxon>Propionibacteriales</taxon>
        <taxon>Propionibacteriaceae</taxon>
        <taxon>Propionibacterium</taxon>
    </lineage>
</organism>
<keyword evidence="3" id="KW-1003">Cell membrane</keyword>
<dbReference type="PANTHER" id="PTHR43386:SF23">
    <property type="entry name" value="ABC TRANSPORTER"/>
    <property type="match status" value="1"/>
</dbReference>
<comment type="caution">
    <text evidence="10">The sequence shown here is derived from an EMBL/GenBank/DDBJ whole genome shotgun (WGS) entry which is preliminary data.</text>
</comment>
<dbReference type="PROSITE" id="PS00211">
    <property type="entry name" value="ABC_TRANSPORTER_1"/>
    <property type="match status" value="1"/>
</dbReference>
<proteinExistence type="inferred from homology"/>
<keyword evidence="6 7" id="KW-0472">Membrane</keyword>
<feature type="compositionally biased region" description="Basic residues" evidence="8">
    <location>
        <begin position="546"/>
        <end position="565"/>
    </location>
</feature>
<dbReference type="EMBL" id="ACVN02000319">
    <property type="protein sequence ID" value="ERK49801.1"/>
    <property type="molecule type" value="Genomic_DNA"/>
</dbReference>
<dbReference type="Pfam" id="PF00528">
    <property type="entry name" value="BPD_transp_1"/>
    <property type="match status" value="2"/>
</dbReference>
<evidence type="ECO:0000256" key="8">
    <source>
        <dbReference type="SAM" id="MobiDB-lite"/>
    </source>
</evidence>
<dbReference type="InterPro" id="IPR000515">
    <property type="entry name" value="MetI-like"/>
</dbReference>
<dbReference type="CDD" id="cd06261">
    <property type="entry name" value="TM_PBP2"/>
    <property type="match status" value="1"/>
</dbReference>
<feature type="compositionally biased region" description="Basic residues" evidence="8">
    <location>
        <begin position="516"/>
        <end position="525"/>
    </location>
</feature>
<evidence type="ECO:0000256" key="2">
    <source>
        <dbReference type="ARBA" id="ARBA00022448"/>
    </source>
</evidence>
<evidence type="ECO:0000313" key="11">
    <source>
        <dbReference type="Proteomes" id="UP000017052"/>
    </source>
</evidence>
<feature type="transmembrane region" description="Helical" evidence="7">
    <location>
        <begin position="281"/>
        <end position="299"/>
    </location>
</feature>
<evidence type="ECO:0000256" key="3">
    <source>
        <dbReference type="ARBA" id="ARBA00022475"/>
    </source>
</evidence>
<feature type="region of interest" description="Disordered" evidence="8">
    <location>
        <begin position="516"/>
        <end position="623"/>
    </location>
</feature>
<reference evidence="10" key="1">
    <citation type="submission" date="2013-08" db="EMBL/GenBank/DDBJ databases">
        <authorList>
            <person name="Durkin A.S."/>
            <person name="Haft D.R."/>
            <person name="McCorrison J."/>
            <person name="Torralba M."/>
            <person name="Gillis M."/>
            <person name="Haft D.H."/>
            <person name="Methe B."/>
            <person name="Sutton G."/>
            <person name="Nelson K.E."/>
        </authorList>
    </citation>
    <scope>NUCLEOTIDE SEQUENCE [LARGE SCALE GENOMIC DNA]</scope>
    <source>
        <strain evidence="10">F0233</strain>
    </source>
</reference>
<feature type="compositionally biased region" description="Basic and acidic residues" evidence="8">
    <location>
        <begin position="526"/>
        <end position="539"/>
    </location>
</feature>
<dbReference type="SUPFAM" id="SSF161098">
    <property type="entry name" value="MetI-like"/>
    <property type="match status" value="2"/>
</dbReference>
<gene>
    <name evidence="10" type="ORF">HMPREF0682_1226</name>
</gene>
<keyword evidence="5 7" id="KW-1133">Transmembrane helix</keyword>
<accession>U2Q0C5</accession>
<dbReference type="InterPro" id="IPR017871">
    <property type="entry name" value="ABC_transporter-like_CS"/>
</dbReference>
<feature type="compositionally biased region" description="Basic and acidic residues" evidence="8">
    <location>
        <begin position="612"/>
        <end position="623"/>
    </location>
</feature>
<dbReference type="GO" id="GO:0005886">
    <property type="term" value="C:plasma membrane"/>
    <property type="evidence" value="ECO:0007669"/>
    <property type="project" value="UniProtKB-SubCell"/>
</dbReference>
<feature type="transmembrane region" description="Helical" evidence="7">
    <location>
        <begin position="18"/>
        <end position="38"/>
    </location>
</feature>
<feature type="transmembrane region" description="Helical" evidence="7">
    <location>
        <begin position="191"/>
        <end position="215"/>
    </location>
</feature>
<keyword evidence="4 7" id="KW-0812">Transmembrane</keyword>
<dbReference type="PANTHER" id="PTHR43386">
    <property type="entry name" value="OLIGOPEPTIDE TRANSPORT SYSTEM PERMEASE PROTEIN APPC"/>
    <property type="match status" value="1"/>
</dbReference>
<feature type="compositionally biased region" description="Basic and acidic residues" evidence="8">
    <location>
        <begin position="566"/>
        <end position="575"/>
    </location>
</feature>
<comment type="subcellular location">
    <subcellularLocation>
        <location evidence="1 7">Cell membrane</location>
        <topology evidence="1 7">Multi-pass membrane protein</topology>
    </subcellularLocation>
</comment>
<dbReference type="InterPro" id="IPR035906">
    <property type="entry name" value="MetI-like_sf"/>
</dbReference>
<evidence type="ECO:0000256" key="4">
    <source>
        <dbReference type="ARBA" id="ARBA00022692"/>
    </source>
</evidence>
<evidence type="ECO:0000256" key="6">
    <source>
        <dbReference type="ARBA" id="ARBA00023136"/>
    </source>
</evidence>
<feature type="transmembrane region" description="Helical" evidence="7">
    <location>
        <begin position="311"/>
        <end position="328"/>
    </location>
</feature>
<evidence type="ECO:0000313" key="10">
    <source>
        <dbReference type="EMBL" id="ERK49801.1"/>
    </source>
</evidence>
<dbReference type="GO" id="GO:0055085">
    <property type="term" value="P:transmembrane transport"/>
    <property type="evidence" value="ECO:0007669"/>
    <property type="project" value="InterPro"/>
</dbReference>
<sequence>MPQRPVAEVIAEGLSDSLMLLTTAWVVSGLFGGALGVIAGKNRDRWPDRLISAVCYVFAALPTFWFGLLMLLLFAVRLGWFPIGLSTGAGVTMADSGLGERIHHMILPALTLSTWPTGPPRPPARSAPTGWAATCSCARSRACRSRSASAVRLAGLHSHRPAAGGGAAVCGGWADRIVLWLIDLMQGMPHLVLMIFLSILVGRGIPGVMIGVAATHRVSLARIVRAETIHLRASPYVIASRQMGRGRWFIARAHFPPHIVPQVLVSTVLMFPHAILHESGLTFLGFGIPGQLPAVGVILSESVRYLSTGAWWLGVLPGLALLAIVLVIDRCGDSLQALVSPASAQNQELVMPLLEIDGLRVGFMMYRSLLRRAVGWAVDGLDCAPEEGRVLGIVGASGSGKSLLIVGLLPCNARTVGTMTYDGRPLTPERTRTLRGTGFALIPQSIGHLDPLMRVRRQLFTGARPDPDELAGTAERFGMRAGDLDKFPFQLSGGMARRVLLATAMLSPARLIHRRRAHARTVRGPRRADARRLPRDGRRGALPPHHQPRRRPHQRRGRPGAHPQRRAGDRRDAGRRVHGPRPPRPRPVRRRAVAGPAAERLRRRRPVTGRRGPPDRGRGGRSC</sequence>
<dbReference type="Gene3D" id="3.40.50.300">
    <property type="entry name" value="P-loop containing nucleotide triphosphate hydrolases"/>
    <property type="match status" value="1"/>
</dbReference>
<evidence type="ECO:0000256" key="1">
    <source>
        <dbReference type="ARBA" id="ARBA00004651"/>
    </source>
</evidence>
<evidence type="ECO:0000259" key="9">
    <source>
        <dbReference type="PROSITE" id="PS50928"/>
    </source>
</evidence>
<dbReference type="AlphaFoldDB" id="U2Q0C5"/>
<dbReference type="RefSeq" id="WP_021798850.1">
    <property type="nucleotide sequence ID" value="NZ_ACVN02000319.1"/>
</dbReference>
<comment type="similarity">
    <text evidence="7">Belongs to the binding-protein-dependent transport system permease family.</text>
</comment>
<dbReference type="GeneID" id="95361218"/>
<dbReference type="PROSITE" id="PS50928">
    <property type="entry name" value="ABC_TM1"/>
    <property type="match status" value="1"/>
</dbReference>
<dbReference type="InterPro" id="IPR027417">
    <property type="entry name" value="P-loop_NTPase"/>
</dbReference>
<dbReference type="GO" id="GO:0005524">
    <property type="term" value="F:ATP binding"/>
    <property type="evidence" value="ECO:0007669"/>
    <property type="project" value="InterPro"/>
</dbReference>
<name>U2Q0C5_9ACTN</name>
<keyword evidence="2 7" id="KW-0813">Transport</keyword>
<protein>
    <submittedName>
        <fullName evidence="10">ABC transporter, permease protein</fullName>
    </submittedName>
</protein>
<dbReference type="Pfam" id="PF00005">
    <property type="entry name" value="ABC_tran"/>
    <property type="match status" value="1"/>
</dbReference>
<dbReference type="Proteomes" id="UP000017052">
    <property type="component" value="Unassembled WGS sequence"/>
</dbReference>
<dbReference type="InterPro" id="IPR003439">
    <property type="entry name" value="ABC_transporter-like_ATP-bd"/>
</dbReference>
<feature type="transmembrane region" description="Helical" evidence="7">
    <location>
        <begin position="50"/>
        <end position="76"/>
    </location>
</feature>
<dbReference type="SUPFAM" id="SSF52540">
    <property type="entry name" value="P-loop containing nucleoside triphosphate hydrolases"/>
    <property type="match status" value="1"/>
</dbReference>
<dbReference type="Gene3D" id="1.10.3720.10">
    <property type="entry name" value="MetI-like"/>
    <property type="match status" value="2"/>
</dbReference>
<dbReference type="InterPro" id="IPR050366">
    <property type="entry name" value="BP-dependent_transpt_permease"/>
</dbReference>
<feature type="domain" description="ABC transmembrane type-1" evidence="9">
    <location>
        <begin position="14"/>
        <end position="332"/>
    </location>
</feature>
<feature type="compositionally biased region" description="Basic residues" evidence="8">
    <location>
        <begin position="576"/>
        <end position="592"/>
    </location>
</feature>
<keyword evidence="11" id="KW-1185">Reference proteome</keyword>